<accession>A0A367ZTZ9</accession>
<gene>
    <name evidence="2" type="ORF">OZSIB_0757</name>
</gene>
<name>A0A367ZTZ9_9BACT</name>
<evidence type="ECO:0000313" key="2">
    <source>
        <dbReference type="EMBL" id="RCK81623.1"/>
    </source>
</evidence>
<keyword evidence="1" id="KW-0472">Membrane</keyword>
<comment type="caution">
    <text evidence="2">The sequence shown here is derived from an EMBL/GenBank/DDBJ whole genome shotgun (WGS) entry which is preliminary data.</text>
</comment>
<protein>
    <recommendedName>
        <fullName evidence="4">Prepilin-type N-terminal cleavage/methylation domain-containing protein</fullName>
    </recommendedName>
</protein>
<sequence length="152" mass="17081">MRISQGFSLIELVIAAFFLSCALLGLIWLNSASNRSSMDAYLKMQAVQLALEPIEVFRAFGYEWLTSDARPQLEQFPIGRLAGIVDPPFGGIQHPSECAQFQREITLTPMIVNGLRAVKVRVRVVPHAQSRARTFLLRNDVVMEGLIVERPR</sequence>
<dbReference type="Proteomes" id="UP000252355">
    <property type="component" value="Unassembled WGS sequence"/>
</dbReference>
<organism evidence="2 3">
    <name type="scientific">Candidatus Ozemobacter sibiricus</name>
    <dbReference type="NCBI Taxonomy" id="2268124"/>
    <lineage>
        <taxon>Bacteria</taxon>
        <taxon>Candidatus Ozemobacteria</taxon>
        <taxon>Candidatus Ozemobacterales</taxon>
        <taxon>Candidatus Ozemobacteraceae</taxon>
        <taxon>Candidatus Ozemobacter</taxon>
    </lineage>
</organism>
<proteinExistence type="predicted"/>
<reference evidence="2 3" key="1">
    <citation type="submission" date="2018-05" db="EMBL/GenBank/DDBJ databases">
        <title>A metagenomic window into the 2 km-deep terrestrial subsurface aquifer revealed taxonomically and functionally diverse microbial community comprising novel uncultured bacterial lineages.</title>
        <authorList>
            <person name="Kadnikov V.V."/>
            <person name="Mardanov A.V."/>
            <person name="Beletsky A.V."/>
            <person name="Banks D."/>
            <person name="Pimenov N.V."/>
            <person name="Frank Y.A."/>
            <person name="Karnachuk O.V."/>
            <person name="Ravin N.V."/>
        </authorList>
    </citation>
    <scope>NUCLEOTIDE SEQUENCE [LARGE SCALE GENOMIC DNA]</scope>
    <source>
        <strain evidence="2">BY5</strain>
    </source>
</reference>
<feature type="transmembrane region" description="Helical" evidence="1">
    <location>
        <begin position="6"/>
        <end position="29"/>
    </location>
</feature>
<evidence type="ECO:0008006" key="4">
    <source>
        <dbReference type="Google" id="ProtNLM"/>
    </source>
</evidence>
<evidence type="ECO:0000256" key="1">
    <source>
        <dbReference type="SAM" id="Phobius"/>
    </source>
</evidence>
<keyword evidence="1" id="KW-1133">Transmembrane helix</keyword>
<dbReference type="AlphaFoldDB" id="A0A367ZTZ9"/>
<evidence type="ECO:0000313" key="3">
    <source>
        <dbReference type="Proteomes" id="UP000252355"/>
    </source>
</evidence>
<dbReference type="EMBL" id="QOQW01000001">
    <property type="protein sequence ID" value="RCK81623.1"/>
    <property type="molecule type" value="Genomic_DNA"/>
</dbReference>
<keyword evidence="1" id="KW-0812">Transmembrane</keyword>